<dbReference type="Gene3D" id="1.25.40.20">
    <property type="entry name" value="Ankyrin repeat-containing domain"/>
    <property type="match status" value="1"/>
</dbReference>
<evidence type="ECO:0000256" key="1">
    <source>
        <dbReference type="SAM" id="MobiDB-lite"/>
    </source>
</evidence>
<dbReference type="eggNOG" id="COG0666">
    <property type="taxonomic scope" value="Bacteria"/>
</dbReference>
<evidence type="ECO:0000313" key="3">
    <source>
        <dbReference type="EMBL" id="APT58092.1"/>
    </source>
</evidence>
<accession>A0A1L7AH51</accession>
<organism evidence="3 4">
    <name type="scientific">Roseomonas gilardii</name>
    <dbReference type="NCBI Taxonomy" id="257708"/>
    <lineage>
        <taxon>Bacteria</taxon>
        <taxon>Pseudomonadati</taxon>
        <taxon>Pseudomonadota</taxon>
        <taxon>Alphaproteobacteria</taxon>
        <taxon>Acetobacterales</taxon>
        <taxon>Roseomonadaceae</taxon>
        <taxon>Roseomonas</taxon>
    </lineage>
</organism>
<feature type="compositionally biased region" description="Low complexity" evidence="1">
    <location>
        <begin position="129"/>
        <end position="179"/>
    </location>
</feature>
<dbReference type="InterPro" id="IPR036770">
    <property type="entry name" value="Ankyrin_rpt-contain_sf"/>
</dbReference>
<reference evidence="3 4" key="1">
    <citation type="submission" date="2016-05" db="EMBL/GenBank/DDBJ databases">
        <title>Complete Genome and Methylome Analysis of Psychrotrophic Bacterial Isolates from Antarctic Lake Untersee.</title>
        <authorList>
            <person name="Fomenkov A."/>
            <person name="Akimov V.N."/>
            <person name="Vasilyeva L.V."/>
            <person name="Andersen D."/>
            <person name="Vincze T."/>
            <person name="Roberts R.J."/>
        </authorList>
    </citation>
    <scope>NUCLEOTIDE SEQUENCE [LARGE SCALE GENOMIC DNA]</scope>
    <source>
        <strain evidence="3 4">U14-5</strain>
    </source>
</reference>
<dbReference type="KEGG" id="rgi:RGI145_14210"/>
<gene>
    <name evidence="3" type="ORF">RGI145_14210</name>
</gene>
<evidence type="ECO:0000256" key="2">
    <source>
        <dbReference type="SAM" id="SignalP"/>
    </source>
</evidence>
<feature type="region of interest" description="Disordered" evidence="1">
    <location>
        <begin position="129"/>
        <end position="209"/>
    </location>
</feature>
<dbReference type="AlphaFoldDB" id="A0A1L7AH51"/>
<feature type="region of interest" description="Disordered" evidence="1">
    <location>
        <begin position="24"/>
        <end position="69"/>
    </location>
</feature>
<dbReference type="SUPFAM" id="SSF48403">
    <property type="entry name" value="Ankyrin repeat"/>
    <property type="match status" value="1"/>
</dbReference>
<dbReference type="RefSeq" id="WP_075798871.1">
    <property type="nucleotide sequence ID" value="NZ_CP015583.1"/>
</dbReference>
<keyword evidence="2" id="KW-0732">Signal</keyword>
<dbReference type="STRING" id="257708.RGI145_14210"/>
<proteinExistence type="predicted"/>
<protein>
    <submittedName>
        <fullName evidence="3">Uncharacterized protein</fullName>
    </submittedName>
</protein>
<dbReference type="Proteomes" id="UP000185494">
    <property type="component" value="Chromosome 1"/>
</dbReference>
<evidence type="ECO:0000313" key="4">
    <source>
        <dbReference type="Proteomes" id="UP000185494"/>
    </source>
</evidence>
<feature type="signal peptide" evidence="2">
    <location>
        <begin position="1"/>
        <end position="21"/>
    </location>
</feature>
<feature type="chain" id="PRO_5013358340" evidence="2">
    <location>
        <begin position="22"/>
        <end position="209"/>
    </location>
</feature>
<name>A0A1L7AH51_9PROT</name>
<sequence>MRRLLLASLATLLLPAVAAQAQYDPTRPRGPLQPNTPGAAPAVAPPPLPGAGGGSGGAIPSDKPVASMSPNDELFDAITRGDMAAARDAVSRGADLEARNVLGLTPIDAAVDRGRNDIAFYLLSARASFRPSAPSSAPPREAAAPRSGASRPAAPREAARGHAPASPREAASPRPTRTADQAPTGRAPGGNGGTPRPEAGFLGFDGRGG</sequence>
<dbReference type="EMBL" id="CP015583">
    <property type="protein sequence ID" value="APT58092.1"/>
    <property type="molecule type" value="Genomic_DNA"/>
</dbReference>